<sequence>MATRSRRAVLSLTTRFCLPHEGMTTLDYLSRHASMSLYILLTQPLLLRASSAASQTSSAANSLSVVTCQHVACPWLFPKYFAATWDWLQFVNEDFVKHSLQLLAVDETTLKGPSNTAHSKPEVLLELPLAPQVRVHEDRDLALLTLDAKAVKDWEHVARELGLEALELRDEDCKEGEELFYSGHRQFKDEEEEGFQVPTAVEGHFVGRSKSGQEFAWSQELLEEGMCGGAVVGATGECVGIVEGIVPPRANSLDDEDIEPPNHDREAHAAWQMREALAGHVAFVPSTDVRAFIEQPESLVLTGMDLPPGM</sequence>
<dbReference type="EMBL" id="MBAD02000396">
    <property type="protein sequence ID" value="RLN68599.1"/>
    <property type="molecule type" value="Genomic_DNA"/>
</dbReference>
<organism evidence="2 3">
    <name type="scientific">Phytophthora kernoviae</name>
    <dbReference type="NCBI Taxonomy" id="325452"/>
    <lineage>
        <taxon>Eukaryota</taxon>
        <taxon>Sar</taxon>
        <taxon>Stramenopiles</taxon>
        <taxon>Oomycota</taxon>
        <taxon>Peronosporomycetes</taxon>
        <taxon>Peronosporales</taxon>
        <taxon>Peronosporaceae</taxon>
        <taxon>Phytophthora</taxon>
    </lineage>
</organism>
<proteinExistence type="predicted"/>
<comment type="caution">
    <text evidence="2">The sequence shown here is derived from an EMBL/GenBank/DDBJ whole genome shotgun (WGS) entry which is preliminary data.</text>
</comment>
<evidence type="ECO:0000313" key="2">
    <source>
        <dbReference type="EMBL" id="RLN68619.1"/>
    </source>
</evidence>
<dbReference type="EMBL" id="MBDO02000011">
    <property type="protein sequence ID" value="RLN68619.1"/>
    <property type="molecule type" value="Genomic_DNA"/>
</dbReference>
<evidence type="ECO:0000313" key="4">
    <source>
        <dbReference type="Proteomes" id="UP000284657"/>
    </source>
</evidence>
<dbReference type="Proteomes" id="UP000284657">
    <property type="component" value="Unassembled WGS sequence"/>
</dbReference>
<dbReference type="SUPFAM" id="SSF50494">
    <property type="entry name" value="Trypsin-like serine proteases"/>
    <property type="match status" value="1"/>
</dbReference>
<evidence type="ECO:0000313" key="1">
    <source>
        <dbReference type="EMBL" id="RLN68599.1"/>
    </source>
</evidence>
<protein>
    <submittedName>
        <fullName evidence="2">Uncharacterized protein</fullName>
    </submittedName>
</protein>
<dbReference type="AlphaFoldDB" id="A0A3F2S334"/>
<reference evidence="3 4" key="1">
    <citation type="submission" date="2018-07" db="EMBL/GenBank/DDBJ databases">
        <title>Genome sequencing of oomycete isolates from Chile give support for New Zealand origin for Phytophthora kernoviae and make available the first Nothophytophthora sp. genome.</title>
        <authorList>
            <person name="Studholme D.J."/>
            <person name="Sanfuentes E."/>
            <person name="Panda P."/>
            <person name="Hill R."/>
            <person name="Sambles C."/>
            <person name="Grant M."/>
            <person name="Williams N.M."/>
            <person name="Mcdougal R.L."/>
        </authorList>
    </citation>
    <scope>NUCLEOTIDE SEQUENCE [LARGE SCALE GENOMIC DNA]</scope>
    <source>
        <strain evidence="2">Chile6</strain>
        <strain evidence="1">Chile7</strain>
    </source>
</reference>
<accession>A0A3F2S334</accession>
<dbReference type="InterPro" id="IPR009003">
    <property type="entry name" value="Peptidase_S1_PA"/>
</dbReference>
<dbReference type="Proteomes" id="UP000277300">
    <property type="component" value="Unassembled WGS sequence"/>
</dbReference>
<dbReference type="OrthoDB" id="269605at2759"/>
<gene>
    <name evidence="1" type="ORF">BBJ29_001515</name>
    <name evidence="2" type="ORF">BBP00_00000886</name>
</gene>
<dbReference type="Pfam" id="PF13365">
    <property type="entry name" value="Trypsin_2"/>
    <property type="match status" value="1"/>
</dbReference>
<evidence type="ECO:0000313" key="3">
    <source>
        <dbReference type="Proteomes" id="UP000277300"/>
    </source>
</evidence>
<name>A0A3F2S334_9STRA</name>